<dbReference type="Proteomes" id="UP000009224">
    <property type="component" value="Chromosome"/>
</dbReference>
<dbReference type="RefSeq" id="WP_013830046.1">
    <property type="nucleotide sequence ID" value="NC_015576.1"/>
</dbReference>
<dbReference type="EMBL" id="CP002329">
    <property type="protein sequence ID" value="AEF37117.1"/>
    <property type="molecule type" value="Genomic_DNA"/>
</dbReference>
<evidence type="ECO:0000313" key="1">
    <source>
        <dbReference type="EMBL" id="AEF37117.1"/>
    </source>
</evidence>
<dbReference type="STRING" id="875328.JDM601_3117"/>
<dbReference type="eggNOG" id="COG0494">
    <property type="taxonomic scope" value="Bacteria"/>
</dbReference>
<dbReference type="KEGG" id="mjd:JDM601_3117"/>
<protein>
    <submittedName>
        <fullName evidence="1">Uncharacterized protein</fullName>
    </submittedName>
</protein>
<dbReference type="HOGENOM" id="CLU_549588_0_0_11"/>
<reference evidence="1 2" key="1">
    <citation type="journal article" date="2011" name="J. Bacteriol.">
        <title>Complete genome sequence of a novel clinical isolate, the nontuberculous Mycobacterium strain JDM601.</title>
        <authorList>
            <person name="Zhang Z.Y."/>
            <person name="Sun Z.Q."/>
            <person name="Wang Z.L."/>
            <person name="Wen Z.L."/>
            <person name="Sun Q.W."/>
            <person name="Zhu Z.Q."/>
            <person name="Song Y.Z."/>
            <person name="Zhao J.W."/>
            <person name="Wang H.H."/>
            <person name="Zhang S.L."/>
            <person name="Guo X.K."/>
        </authorList>
    </citation>
    <scope>NUCLEOTIDE SEQUENCE [LARGE SCALE GENOMIC DNA]</scope>
    <source>
        <strain evidence="1 2">JDM601</strain>
    </source>
</reference>
<sequence>MLQATTHETAFRQMLEDVASMDDLNASWLSVATKLLTFVATIGTNEADWQALPIGEPLDSIGTVQAQAGNALFPRERETLSAEDDYLLSFASRSQREALRAFAIAQVAEVSIPSGSLRLAIIARGIADAIDAVAGETFISWYRNIGELHVTTGSAYPVHRHDPRRWLGGHPPNTQPSRLPTRDLAATTYLRIASNAVRPYNYVLDFDYWFRLNLLGEPNGLIAAVGQPNKDLDEFNIEIHPGPPRSYANHGPKNGSEQVEILGALSSEAGQAGAHLLVMPEYALPESSLQRFIHTLNLLEKRPTLVVSGISAGTDDVGLVVNEAIMVIHTSGMQDRIVTLPRKLAPAREGELYEHIATGSEVRVFWSDRWAVTVLICFDAMNDSVIDQLALFGTNLLLVPALSAKSATMLDATSAICHRTQGFVVTATGPLRWRSTNPELSINGDPALRCHAAFAGPYGVSPTTVPLSADIGADTLTDLWIFAFADRSHRGSNVNI</sequence>
<evidence type="ECO:0000313" key="2">
    <source>
        <dbReference type="Proteomes" id="UP000009224"/>
    </source>
</evidence>
<gene>
    <name evidence="1" type="ordered locus">JDM601_3117</name>
</gene>
<accession>F5Z302</accession>
<dbReference type="Gene3D" id="3.60.110.10">
    <property type="entry name" value="Carbon-nitrogen hydrolase"/>
    <property type="match status" value="1"/>
</dbReference>
<keyword evidence="2" id="KW-1185">Reference proteome</keyword>
<proteinExistence type="predicted"/>
<dbReference type="OrthoDB" id="4761924at2"/>
<dbReference type="AlphaFoldDB" id="F5Z302"/>
<dbReference type="InterPro" id="IPR036526">
    <property type="entry name" value="C-N_Hydrolase_sf"/>
</dbReference>
<organism evidence="1 2">
    <name type="scientific">Mycolicibacter sinensis (strain JDM601)</name>
    <name type="common">Mycobacterium sinense</name>
    <dbReference type="NCBI Taxonomy" id="875328"/>
    <lineage>
        <taxon>Bacteria</taxon>
        <taxon>Bacillati</taxon>
        <taxon>Actinomycetota</taxon>
        <taxon>Actinomycetes</taxon>
        <taxon>Mycobacteriales</taxon>
        <taxon>Mycobacteriaceae</taxon>
        <taxon>Mycolicibacter</taxon>
    </lineage>
</organism>
<name>F5Z302_MYCSD</name>
<dbReference type="SUPFAM" id="SSF56317">
    <property type="entry name" value="Carbon-nitrogen hydrolase"/>
    <property type="match status" value="1"/>
</dbReference>